<evidence type="ECO:0000256" key="1">
    <source>
        <dbReference type="ARBA" id="ARBA00010928"/>
    </source>
</evidence>
<dbReference type="InterPro" id="IPR000683">
    <property type="entry name" value="Gfo/Idh/MocA-like_OxRdtase_N"/>
</dbReference>
<protein>
    <submittedName>
        <fullName evidence="5">Gfo/Idh/MocA family oxidoreductase</fullName>
    </submittedName>
</protein>
<dbReference type="Pfam" id="PF22725">
    <property type="entry name" value="GFO_IDH_MocA_C3"/>
    <property type="match status" value="1"/>
</dbReference>
<dbReference type="Pfam" id="PF01408">
    <property type="entry name" value="GFO_IDH_MocA"/>
    <property type="match status" value="1"/>
</dbReference>
<keyword evidence="6" id="KW-1185">Reference proteome</keyword>
<comment type="caution">
    <text evidence="5">The sequence shown here is derived from an EMBL/GenBank/DDBJ whole genome shotgun (WGS) entry which is preliminary data.</text>
</comment>
<dbReference type="Gene3D" id="3.40.50.720">
    <property type="entry name" value="NAD(P)-binding Rossmann-like Domain"/>
    <property type="match status" value="1"/>
</dbReference>
<dbReference type="PANTHER" id="PTHR42840:SF3">
    <property type="entry name" value="BINDING ROSSMANN FOLD OXIDOREDUCTASE, PUTATIVE (AFU_ORTHOLOGUE AFUA_2G10240)-RELATED"/>
    <property type="match status" value="1"/>
</dbReference>
<keyword evidence="2" id="KW-0560">Oxidoreductase</keyword>
<dbReference type="Gene3D" id="3.30.360.10">
    <property type="entry name" value="Dihydrodipicolinate Reductase, domain 2"/>
    <property type="match status" value="1"/>
</dbReference>
<reference evidence="5 6" key="1">
    <citation type="journal article" date="2022" name="Genome Biol. Evol.">
        <title>Host diet, physiology and behaviors set the stage for Lachnospiraceae cladogenesis.</title>
        <authorList>
            <person name="Vera-Ponce De Leon A."/>
            <person name="Schneider M."/>
            <person name="Jahnes B.C."/>
            <person name="Sadowski V."/>
            <person name="Camuy-Velez L.A."/>
            <person name="Duan J."/>
            <person name="Sabree Z.L."/>
        </authorList>
    </citation>
    <scope>NUCLEOTIDE SEQUENCE [LARGE SCALE GENOMIC DNA]</scope>
    <source>
        <strain evidence="5 6">PAL113</strain>
    </source>
</reference>
<feature type="domain" description="Gfo/Idh/MocA-like oxidoreductase N-terminal" evidence="3">
    <location>
        <begin position="4"/>
        <end position="101"/>
    </location>
</feature>
<dbReference type="Proteomes" id="UP001523566">
    <property type="component" value="Unassembled WGS sequence"/>
</dbReference>
<dbReference type="InterPro" id="IPR036291">
    <property type="entry name" value="NAD(P)-bd_dom_sf"/>
</dbReference>
<dbReference type="EMBL" id="JAMZFW010000031">
    <property type="protein sequence ID" value="MCP1103541.1"/>
    <property type="molecule type" value="Genomic_DNA"/>
</dbReference>
<feature type="domain" description="GFO/IDH/MocA-like oxidoreductase" evidence="4">
    <location>
        <begin position="176"/>
        <end position="296"/>
    </location>
</feature>
<dbReference type="InterPro" id="IPR055170">
    <property type="entry name" value="GFO_IDH_MocA-like_dom"/>
</dbReference>
<organism evidence="5 6">
    <name type="scientific">Aequitasia blattaphilus</name>
    <dbReference type="NCBI Taxonomy" id="2949332"/>
    <lineage>
        <taxon>Bacteria</taxon>
        <taxon>Bacillati</taxon>
        <taxon>Bacillota</taxon>
        <taxon>Clostridia</taxon>
        <taxon>Lachnospirales</taxon>
        <taxon>Lachnospiraceae</taxon>
        <taxon>Aequitasia</taxon>
    </lineage>
</organism>
<evidence type="ECO:0000259" key="3">
    <source>
        <dbReference type="Pfam" id="PF01408"/>
    </source>
</evidence>
<sequence>MKTVNVAVIGCGFAGNFHSNAWTKVNFINVNLRATVDSQLERAEALKEKWDYDYATADYEEVLKDPEVDVIDITLPPFLHLPFAYRAMAAGKHVICDKPLTGYFGEEGDQTPVGDKVPKAKMYESILKELQEAKDKIGSSDKLFMYAENYIYSPAIVKAAEILRKKKSRVIYMNAECSVHGSTSPLSKDWNMVGGGSIMRLGSHPIAGVLYLKQVEAEVRGYEIKPVSVVADTGRIVANFPEEEKKHILSKFNDVEDFGHVTITFSDGTKAVVLSSEHYMGGIQNHINVITNDGVLECLMTPPNNMKSFFMDDENLEDVYISENLQCKTGWNSVFVAEETLRGYTAELQAFAEDIVEDRIPESGIDIAIETTKIMYAAYLSADEGRRVDL</sequence>
<dbReference type="RefSeq" id="WP_262067314.1">
    <property type="nucleotide sequence ID" value="NZ_JAMXOD010000031.1"/>
</dbReference>
<evidence type="ECO:0000313" key="6">
    <source>
        <dbReference type="Proteomes" id="UP001523566"/>
    </source>
</evidence>
<accession>A0ABT1ECZ1</accession>
<gene>
    <name evidence="5" type="ORF">NK125_14150</name>
</gene>
<evidence type="ECO:0000259" key="4">
    <source>
        <dbReference type="Pfam" id="PF22725"/>
    </source>
</evidence>
<comment type="similarity">
    <text evidence="1">Belongs to the Gfo/Idh/MocA family.</text>
</comment>
<proteinExistence type="inferred from homology"/>
<dbReference type="SUPFAM" id="SSF51735">
    <property type="entry name" value="NAD(P)-binding Rossmann-fold domains"/>
    <property type="match status" value="1"/>
</dbReference>
<dbReference type="SUPFAM" id="SSF55347">
    <property type="entry name" value="Glyceraldehyde-3-phosphate dehydrogenase-like, C-terminal domain"/>
    <property type="match status" value="1"/>
</dbReference>
<name>A0ABT1ECZ1_9FIRM</name>
<dbReference type="PANTHER" id="PTHR42840">
    <property type="entry name" value="NAD(P)-BINDING ROSSMANN-FOLD SUPERFAMILY PROTEIN-RELATED"/>
    <property type="match status" value="1"/>
</dbReference>
<evidence type="ECO:0000313" key="5">
    <source>
        <dbReference type="EMBL" id="MCP1103541.1"/>
    </source>
</evidence>
<evidence type="ECO:0000256" key="2">
    <source>
        <dbReference type="ARBA" id="ARBA00023002"/>
    </source>
</evidence>